<dbReference type="KEGG" id="afx:JZ786_04215"/>
<keyword evidence="10" id="KW-1185">Reference proteome</keyword>
<dbReference type="GO" id="GO:0009847">
    <property type="term" value="P:spore germination"/>
    <property type="evidence" value="ECO:0007669"/>
    <property type="project" value="InterPro"/>
</dbReference>
<keyword evidence="7 8" id="KW-0472">Membrane</keyword>
<feature type="transmembrane region" description="Helical" evidence="8">
    <location>
        <begin position="86"/>
        <end position="107"/>
    </location>
</feature>
<keyword evidence="6 8" id="KW-1133">Transmembrane helix</keyword>
<feature type="transmembrane region" description="Helical" evidence="8">
    <location>
        <begin position="184"/>
        <end position="209"/>
    </location>
</feature>
<evidence type="ECO:0000313" key="9">
    <source>
        <dbReference type="EMBL" id="QSO48215.1"/>
    </source>
</evidence>
<protein>
    <submittedName>
        <fullName evidence="9">Endospore germination permease</fullName>
    </submittedName>
</protein>
<dbReference type="Pfam" id="PF03845">
    <property type="entry name" value="Spore_permease"/>
    <property type="match status" value="1"/>
</dbReference>
<evidence type="ECO:0000256" key="6">
    <source>
        <dbReference type="ARBA" id="ARBA00022989"/>
    </source>
</evidence>
<reference evidence="9 10" key="1">
    <citation type="submission" date="2021-02" db="EMBL/GenBank/DDBJ databases">
        <title>Alicyclobacillus curvatus sp. nov. and Alicyclobacillus mengziensis sp. nov., two acidophilic bacteria isolated from acid mine drainage.</title>
        <authorList>
            <person name="Huang Y."/>
        </authorList>
    </citation>
    <scope>NUCLEOTIDE SEQUENCE [LARGE SCALE GENOMIC DNA]</scope>
    <source>
        <strain evidence="9 10">S30H14</strain>
    </source>
</reference>
<feature type="transmembrane region" description="Helical" evidence="8">
    <location>
        <begin position="311"/>
        <end position="330"/>
    </location>
</feature>
<feature type="transmembrane region" description="Helical" evidence="8">
    <location>
        <begin position="342"/>
        <end position="361"/>
    </location>
</feature>
<evidence type="ECO:0000256" key="4">
    <source>
        <dbReference type="ARBA" id="ARBA00022544"/>
    </source>
</evidence>
<evidence type="ECO:0000256" key="1">
    <source>
        <dbReference type="ARBA" id="ARBA00004141"/>
    </source>
</evidence>
<accession>A0A9X7Z8A9</accession>
<gene>
    <name evidence="9" type="ORF">JZ786_04215</name>
</gene>
<feature type="transmembrane region" description="Helical" evidence="8">
    <location>
        <begin position="275"/>
        <end position="299"/>
    </location>
</feature>
<dbReference type="PANTHER" id="PTHR34975:SF2">
    <property type="entry name" value="SPORE GERMINATION PROTEIN A2"/>
    <property type="match status" value="1"/>
</dbReference>
<organism evidence="9 10">
    <name type="scientific">Alicyclobacillus mengziensis</name>
    <dbReference type="NCBI Taxonomy" id="2931921"/>
    <lineage>
        <taxon>Bacteria</taxon>
        <taxon>Bacillati</taxon>
        <taxon>Bacillota</taxon>
        <taxon>Bacilli</taxon>
        <taxon>Bacillales</taxon>
        <taxon>Alicyclobacillaceae</taxon>
        <taxon>Alicyclobacillus</taxon>
    </lineage>
</organism>
<evidence type="ECO:0000256" key="5">
    <source>
        <dbReference type="ARBA" id="ARBA00022692"/>
    </source>
</evidence>
<dbReference type="AlphaFoldDB" id="A0A9X7Z8A9"/>
<evidence type="ECO:0000256" key="3">
    <source>
        <dbReference type="ARBA" id="ARBA00022448"/>
    </source>
</evidence>
<feature type="transmembrane region" description="Helical" evidence="8">
    <location>
        <begin position="152"/>
        <end position="172"/>
    </location>
</feature>
<name>A0A9X7Z8A9_9BACL</name>
<evidence type="ECO:0000256" key="8">
    <source>
        <dbReference type="SAM" id="Phobius"/>
    </source>
</evidence>
<keyword evidence="3" id="KW-0813">Transport</keyword>
<dbReference type="PANTHER" id="PTHR34975">
    <property type="entry name" value="SPORE GERMINATION PROTEIN A2"/>
    <property type="match status" value="1"/>
</dbReference>
<keyword evidence="4" id="KW-0309">Germination</keyword>
<comment type="subcellular location">
    <subcellularLocation>
        <location evidence="1">Membrane</location>
        <topology evidence="1">Multi-pass membrane protein</topology>
    </subcellularLocation>
</comment>
<evidence type="ECO:0000256" key="7">
    <source>
        <dbReference type="ARBA" id="ARBA00023136"/>
    </source>
</evidence>
<evidence type="ECO:0000256" key="2">
    <source>
        <dbReference type="ARBA" id="ARBA00007998"/>
    </source>
</evidence>
<keyword evidence="5 8" id="KW-0812">Transmembrane</keyword>
<dbReference type="Proteomes" id="UP000663505">
    <property type="component" value="Chromosome"/>
</dbReference>
<feature type="transmembrane region" description="Helical" evidence="8">
    <location>
        <begin position="16"/>
        <end position="33"/>
    </location>
</feature>
<dbReference type="GO" id="GO:0016020">
    <property type="term" value="C:membrane"/>
    <property type="evidence" value="ECO:0007669"/>
    <property type="project" value="UniProtKB-SubCell"/>
</dbReference>
<dbReference type="NCBIfam" id="TIGR00912">
    <property type="entry name" value="2A0309"/>
    <property type="match status" value="1"/>
</dbReference>
<feature type="transmembrane region" description="Helical" evidence="8">
    <location>
        <begin position="221"/>
        <end position="243"/>
    </location>
</feature>
<evidence type="ECO:0000313" key="10">
    <source>
        <dbReference type="Proteomes" id="UP000663505"/>
    </source>
</evidence>
<feature type="transmembrane region" description="Helical" evidence="8">
    <location>
        <begin position="113"/>
        <end position="140"/>
    </location>
</feature>
<feature type="transmembrane region" description="Helical" evidence="8">
    <location>
        <begin position="45"/>
        <end position="66"/>
    </location>
</feature>
<dbReference type="EMBL" id="CP071182">
    <property type="protein sequence ID" value="QSO48215.1"/>
    <property type="molecule type" value="Genomic_DNA"/>
</dbReference>
<dbReference type="RefSeq" id="WP_206657551.1">
    <property type="nucleotide sequence ID" value="NZ_CP071182.1"/>
</dbReference>
<sequence length="372" mass="41154">MATTGQSRARVGRRELTSMLTLLIATHAFLNYPNEASVSGLEAAWMEPIISGVVALIAFLVMDGLFRRFFPGVGLLDVIKIALGKYLSVVLSLALAAYFILVTAAIMRQFVETVIITVLPSTPIVVVSALFIIAVGYVATCGLEAVVRVAQLAFPLFVLGILGLCLLTMNWWHPVLLLPFWGTGVQSIALGSLRTSSVFVNILLLTVIYPHAKDHRDLRKVGVHSTIYGVLLLVAFLLVYHMVFAPTETAKLSSPIYSVARLIHIGRFVQRIESIYIFIWVSAAVLKMSITTWAATYILTYTFDWPTYRPIIPAIGLLCWAVSLFPSDVISVVRTEYSTVMTWSWVVIFVLPLVFLLVGMMRQRMKRGAPSV</sequence>
<dbReference type="InterPro" id="IPR004761">
    <property type="entry name" value="Spore_GerAB"/>
</dbReference>
<proteinExistence type="inferred from homology"/>
<comment type="similarity">
    <text evidence="2">Belongs to the amino acid-polyamine-organocation (APC) superfamily. Spore germination protein (SGP) (TC 2.A.3.9) family.</text>
</comment>